<feature type="domain" description="Response regulatory" evidence="2">
    <location>
        <begin position="6"/>
        <end position="131"/>
    </location>
</feature>
<reference evidence="3 4" key="1">
    <citation type="submission" date="2019-04" db="EMBL/GenBank/DDBJ databases">
        <title>Flavobacterium sp. strain DS2-A Genome sequencing and assembly.</title>
        <authorList>
            <person name="Kim I."/>
        </authorList>
    </citation>
    <scope>NUCLEOTIDE SEQUENCE [LARGE SCALE GENOMIC DNA]</scope>
    <source>
        <strain evidence="3 4">DS2-A</strain>
    </source>
</reference>
<organism evidence="3 4">
    <name type="scientific">Flavobacterium humi</name>
    <dbReference type="NCBI Taxonomy" id="2562683"/>
    <lineage>
        <taxon>Bacteria</taxon>
        <taxon>Pseudomonadati</taxon>
        <taxon>Bacteroidota</taxon>
        <taxon>Flavobacteriia</taxon>
        <taxon>Flavobacteriales</taxon>
        <taxon>Flavobacteriaceae</taxon>
        <taxon>Flavobacterium</taxon>
    </lineage>
</organism>
<keyword evidence="4" id="KW-1185">Reference proteome</keyword>
<dbReference type="AlphaFoldDB" id="A0A4Z0L6U3"/>
<dbReference type="InterPro" id="IPR052893">
    <property type="entry name" value="TCS_response_regulator"/>
</dbReference>
<feature type="modified residue" description="4-aspartylphosphate" evidence="1">
    <location>
        <position position="62"/>
    </location>
</feature>
<dbReference type="PROSITE" id="PS50110">
    <property type="entry name" value="RESPONSE_REGULATORY"/>
    <property type="match status" value="1"/>
</dbReference>
<dbReference type="Proteomes" id="UP000297407">
    <property type="component" value="Unassembled WGS sequence"/>
</dbReference>
<dbReference type="EMBL" id="SRLH01000009">
    <property type="protein sequence ID" value="TGD56705.1"/>
    <property type="molecule type" value="Genomic_DNA"/>
</dbReference>
<name>A0A4Z0L6U3_9FLAO</name>
<dbReference type="Pfam" id="PF00072">
    <property type="entry name" value="Response_reg"/>
    <property type="match status" value="1"/>
</dbReference>
<dbReference type="GO" id="GO:0000160">
    <property type="term" value="P:phosphorelay signal transduction system"/>
    <property type="evidence" value="ECO:0007669"/>
    <property type="project" value="InterPro"/>
</dbReference>
<keyword evidence="1" id="KW-0597">Phosphoprotein</keyword>
<dbReference type="RefSeq" id="WP_135527478.1">
    <property type="nucleotide sequence ID" value="NZ_SRLH01000009.1"/>
</dbReference>
<gene>
    <name evidence="3" type="ORF">E4635_14785</name>
</gene>
<dbReference type="InterPro" id="IPR011006">
    <property type="entry name" value="CheY-like_superfamily"/>
</dbReference>
<dbReference type="SUPFAM" id="SSF52172">
    <property type="entry name" value="CheY-like"/>
    <property type="match status" value="1"/>
</dbReference>
<evidence type="ECO:0000259" key="2">
    <source>
        <dbReference type="PROSITE" id="PS50110"/>
    </source>
</evidence>
<evidence type="ECO:0000256" key="1">
    <source>
        <dbReference type="PROSITE-ProRule" id="PRU00169"/>
    </source>
</evidence>
<dbReference type="SMART" id="SM00448">
    <property type="entry name" value="REC"/>
    <property type="match status" value="1"/>
</dbReference>
<sequence length="131" mass="15134">MRPDYTFLLIDDNAIDQLVTKQLLKKVLDIPEVNIANNGREAIEWLIDHGKDPDHSLIILLDIQMPEMNGLEFLQKYESLSEELKNGNQIFMLTSSMDADDIRRVKSNKYVTGFLNKPFPVNDFGKMIYSE</sequence>
<proteinExistence type="predicted"/>
<evidence type="ECO:0000313" key="3">
    <source>
        <dbReference type="EMBL" id="TGD56705.1"/>
    </source>
</evidence>
<evidence type="ECO:0000313" key="4">
    <source>
        <dbReference type="Proteomes" id="UP000297407"/>
    </source>
</evidence>
<protein>
    <submittedName>
        <fullName evidence="3">Response regulator</fullName>
    </submittedName>
</protein>
<dbReference type="PANTHER" id="PTHR44520">
    <property type="entry name" value="RESPONSE REGULATOR RCP1-RELATED"/>
    <property type="match status" value="1"/>
</dbReference>
<dbReference type="InterPro" id="IPR001789">
    <property type="entry name" value="Sig_transdc_resp-reg_receiver"/>
</dbReference>
<dbReference type="OrthoDB" id="673128at2"/>
<dbReference type="Gene3D" id="3.40.50.2300">
    <property type="match status" value="1"/>
</dbReference>
<comment type="caution">
    <text evidence="3">The sequence shown here is derived from an EMBL/GenBank/DDBJ whole genome shotgun (WGS) entry which is preliminary data.</text>
</comment>
<dbReference type="PANTHER" id="PTHR44520:SF2">
    <property type="entry name" value="RESPONSE REGULATOR RCP1"/>
    <property type="match status" value="1"/>
</dbReference>
<accession>A0A4Z0L6U3</accession>